<dbReference type="CDD" id="cd00067">
    <property type="entry name" value="GAL4"/>
    <property type="match status" value="1"/>
</dbReference>
<gene>
    <name evidence="6" type="ORF">ARAM_001688</name>
</gene>
<dbReference type="PANTHER" id="PTHR37534:SF46">
    <property type="entry name" value="ZN(II)2CYS6 TRANSCRIPTION FACTOR (EUROFUNG)"/>
    <property type="match status" value="1"/>
</dbReference>
<keyword evidence="1" id="KW-0805">Transcription regulation</keyword>
<evidence type="ECO:0000256" key="1">
    <source>
        <dbReference type="ARBA" id="ARBA00023015"/>
    </source>
</evidence>
<dbReference type="OrthoDB" id="39175at2759"/>
<evidence type="ECO:0000313" key="6">
    <source>
        <dbReference type="EMBL" id="KKK21778.1"/>
    </source>
</evidence>
<proteinExistence type="predicted"/>
<dbReference type="InterPro" id="IPR001138">
    <property type="entry name" value="Zn2Cys6_DnaBD"/>
</dbReference>
<dbReference type="AlphaFoldDB" id="A0A0F8UQM7"/>
<accession>A0A0F8UQM7</accession>
<reference evidence="6 7" key="1">
    <citation type="submission" date="2015-02" db="EMBL/GenBank/DDBJ databases">
        <title>Draft Genome Sequences of Two Closely-Related Aflatoxigenic Aspergillus Species Obtained from the Cote d'Ivoire.</title>
        <authorList>
            <person name="Moore G.G."/>
            <person name="Beltz S.B."/>
            <person name="Mack B.M."/>
        </authorList>
    </citation>
    <scope>NUCLEOTIDE SEQUENCE [LARGE SCALE GENOMIC DNA]</scope>
    <source>
        <strain evidence="6 7">SRRC1468</strain>
    </source>
</reference>
<evidence type="ECO:0000259" key="5">
    <source>
        <dbReference type="PROSITE" id="PS50048"/>
    </source>
</evidence>
<dbReference type="SMART" id="SM00066">
    <property type="entry name" value="GAL4"/>
    <property type="match status" value="1"/>
</dbReference>
<dbReference type="SUPFAM" id="SSF57701">
    <property type="entry name" value="Zn2/Cys6 DNA-binding domain"/>
    <property type="match status" value="1"/>
</dbReference>
<evidence type="ECO:0000256" key="4">
    <source>
        <dbReference type="ARBA" id="ARBA00023242"/>
    </source>
</evidence>
<dbReference type="GO" id="GO:0008270">
    <property type="term" value="F:zinc ion binding"/>
    <property type="evidence" value="ECO:0007669"/>
    <property type="project" value="InterPro"/>
</dbReference>
<comment type="caution">
    <text evidence="6">The sequence shown here is derived from an EMBL/GenBank/DDBJ whole genome shotgun (WGS) entry which is preliminary data.</text>
</comment>
<evidence type="ECO:0000256" key="2">
    <source>
        <dbReference type="ARBA" id="ARBA00023125"/>
    </source>
</evidence>
<keyword evidence="3" id="KW-0804">Transcription</keyword>
<dbReference type="InterPro" id="IPR036864">
    <property type="entry name" value="Zn2-C6_fun-type_DNA-bd_sf"/>
</dbReference>
<keyword evidence="4" id="KW-0539">Nucleus</keyword>
<feature type="domain" description="Zn(2)-C6 fungal-type" evidence="5">
    <location>
        <begin position="23"/>
        <end position="51"/>
    </location>
</feature>
<dbReference type="EMBL" id="JZBS01001670">
    <property type="protein sequence ID" value="KKK21778.1"/>
    <property type="molecule type" value="Genomic_DNA"/>
</dbReference>
<dbReference type="STRING" id="308745.A0A0F8UQM7"/>
<dbReference type="Pfam" id="PF00172">
    <property type="entry name" value="Zn_clus"/>
    <property type="match status" value="1"/>
</dbReference>
<keyword evidence="2" id="KW-0238">DNA-binding</keyword>
<protein>
    <recommendedName>
        <fullName evidence="5">Zn(2)-C6 fungal-type domain-containing protein</fullName>
    </recommendedName>
</protein>
<dbReference type="GO" id="GO:0000981">
    <property type="term" value="F:DNA-binding transcription factor activity, RNA polymerase II-specific"/>
    <property type="evidence" value="ECO:0007669"/>
    <property type="project" value="InterPro"/>
</dbReference>
<dbReference type="PANTHER" id="PTHR37534">
    <property type="entry name" value="TRANSCRIPTIONAL ACTIVATOR PROTEIN UGA3"/>
    <property type="match status" value="1"/>
</dbReference>
<keyword evidence="7" id="KW-1185">Reference proteome</keyword>
<dbReference type="PROSITE" id="PS00463">
    <property type="entry name" value="ZN2_CY6_FUNGAL_1"/>
    <property type="match status" value="1"/>
</dbReference>
<organism evidence="6 7">
    <name type="scientific">Aspergillus rambellii</name>
    <dbReference type="NCBI Taxonomy" id="308745"/>
    <lineage>
        <taxon>Eukaryota</taxon>
        <taxon>Fungi</taxon>
        <taxon>Dikarya</taxon>
        <taxon>Ascomycota</taxon>
        <taxon>Pezizomycotina</taxon>
        <taxon>Eurotiomycetes</taxon>
        <taxon>Eurotiomycetidae</taxon>
        <taxon>Eurotiales</taxon>
        <taxon>Aspergillaceae</taxon>
        <taxon>Aspergillus</taxon>
        <taxon>Aspergillus subgen. Nidulantes</taxon>
    </lineage>
</organism>
<evidence type="ECO:0000313" key="7">
    <source>
        <dbReference type="Proteomes" id="UP000034291"/>
    </source>
</evidence>
<dbReference type="Gene3D" id="4.10.240.10">
    <property type="entry name" value="Zn(2)-C6 fungal-type DNA-binding domain"/>
    <property type="match status" value="1"/>
</dbReference>
<evidence type="ECO:0000256" key="3">
    <source>
        <dbReference type="ARBA" id="ARBA00023163"/>
    </source>
</evidence>
<name>A0A0F8UQM7_9EURO</name>
<dbReference type="GO" id="GO:0003677">
    <property type="term" value="F:DNA binding"/>
    <property type="evidence" value="ECO:0007669"/>
    <property type="project" value="UniProtKB-KW"/>
</dbReference>
<dbReference type="Proteomes" id="UP000034291">
    <property type="component" value="Unassembled WGS sequence"/>
</dbReference>
<sequence length="675" mass="76222">MYPYKQSHQKRPKKTNITRSRTGCHTCRRRRVKCDEGKPSCKTCLRLGLHCDGYGYTVRYKFTEPIVLEQRAVPSFDTIEWAPVALPCIDASPSDSASTQGEESIFLLEEDGIPCSQSRNSSIGQQDALSWDGMAEFQNPHRGLSPNIPSGHLDDFSKDHVVNSHQADRTLTINHATINLTSDPDTVEQFYFAQWTTCVTPILPPVFSELTVFMPSFLPFKYAVLAVSASHLAHVESSILSSNNGGRGSMYIPDRNHRCRSLQYYGRGIRELAQYVDSFSNKTLCYLVATSLLFHYIEMDSGSLAGAVEHIESINRLHCSAQSQRELGSTRLGQKLLCTWQSLRSLSINKQLTVGSGRIRPLVPIMSNNLASPASDVTTSYDSIAHLLCEAFSTTRTIILDWFVCRGHSLTTADRRDSAFGALLEQISIAEKGNWPQRQLAKIDESYWKTIEKQRASLDDWHSGLDVSDLPVESFTSTSIETVRETDAGLQVEPLRFQTYRAAMNYAYYAAAQLSSSRKTFEQMAELEELASGSRFTREKYPWESLLLRIACGLDMDDCLYKHTFKIGILSFLIICASSCPHIAVAKWTNAWIRELEDHGMAVEDGMPLALIKRIMRLITTMKQNGHDIYRISMVDSDIKEKWEFYRSDNNFMVAICAKDRLRGKLYNDVVYLPS</sequence>
<dbReference type="PROSITE" id="PS50048">
    <property type="entry name" value="ZN2_CY6_FUNGAL_2"/>
    <property type="match status" value="1"/>
</dbReference>